<feature type="region of interest" description="Disordered" evidence="2">
    <location>
        <begin position="374"/>
        <end position="417"/>
    </location>
</feature>
<feature type="compositionally biased region" description="Polar residues" evidence="2">
    <location>
        <begin position="316"/>
        <end position="328"/>
    </location>
</feature>
<feature type="region of interest" description="Disordered" evidence="2">
    <location>
        <begin position="736"/>
        <end position="769"/>
    </location>
</feature>
<sequence>MGHSQSSMNPSRGDSHGERHRRHDGTTSGPASPSDQDPYPSRNGRSSRRNLVASLVGGGSNHEIPERKETRAEAKARRLERDRIARIEERERSIREEHVDGGYLVTMGVYIGPEDFNKAIVRQLMIERRVAPFWRGLEDYEKDWTENQLVAAGRGLPIPAADEVPTQDIPRSHSTNSPNGSSSNLQNLMVPLASRAQSASYDSSVGLSPSSPLNAPATSISLLRPRSKTLGLKSREPSASDATPREIQLPRDTKVNGQAIEAFLYKDSVECTICLIWYPPYLNKTRCCDQNICSECFVQIKRPEPHPPEHHDPLQSAPTPDAHQNTAESAEWLVSKPAACPYCTEADFGVTYVPPPFRRGLAYAMPSPGLANFSSAKSSSTSSINSPPTKSPGLAPTGDRGRFVPIPADNPRVTTTDHIRPDWSAKLEAANLQRAKRFAAASALHAAAFVLPGTTESRPYSFRFPSRNRNVNSAEASGSATPPNRGTSSRPATEQGSHLRREAQDTADSRRTKIEELDDMMMAEAIRLSIATEEERKKKAEKAAAKEATKQAKKQAKEDKKKEKLERKSVYGAGGSSASSSALNLASKLTGRRRGNSNASHLFTEVTPEEVEEPVLGKGKGVDRSSSGNQGSVADNWLPGAQHSDPSTSSSLLETHQPIPSPSAPDRPSHLRQMSTASSATSSFVESGNGTNTQGSSASIEIPCATETSCEGNEEGDAGTEPMFNFRSLTARIESEVDNEKGSSTDHVENSHGFSGSRHGSRDENASGTMDESIATIRAPDALARLEDAEHTHPLPTGPQMPNTNTNININTDVVTPQLTVTPDTPAIINPAEEDGGTQLGSNFEQKSNAEMTR</sequence>
<feature type="compositionally biased region" description="Polar residues" evidence="2">
    <location>
        <begin position="644"/>
        <end position="654"/>
    </location>
</feature>
<feature type="compositionally biased region" description="Polar residues" evidence="2">
    <location>
        <begin position="26"/>
        <end position="35"/>
    </location>
</feature>
<feature type="compositionally biased region" description="Basic and acidic residues" evidence="2">
    <location>
        <begin position="539"/>
        <end position="569"/>
    </location>
</feature>
<feature type="region of interest" description="Disordered" evidence="2">
    <location>
        <begin position="457"/>
        <end position="518"/>
    </location>
</feature>
<dbReference type="AlphaFoldDB" id="A0A8A3PJF7"/>
<feature type="compositionally biased region" description="Basic and acidic residues" evidence="2">
    <location>
        <begin position="63"/>
        <end position="77"/>
    </location>
</feature>
<accession>A0A8A3PJF7</accession>
<comment type="similarity">
    <text evidence="1">Belongs to the SIP5 family.</text>
</comment>
<dbReference type="CDD" id="cd24139">
    <property type="entry name" value="SIP5-like"/>
    <property type="match status" value="1"/>
</dbReference>
<feature type="compositionally biased region" description="Basic and acidic residues" evidence="2">
    <location>
        <begin position="736"/>
        <end position="750"/>
    </location>
</feature>
<feature type="compositionally biased region" description="Basic and acidic residues" evidence="2">
    <location>
        <begin position="304"/>
        <end position="313"/>
    </location>
</feature>
<evidence type="ECO:0000256" key="1">
    <source>
        <dbReference type="ARBA" id="ARBA00010402"/>
    </source>
</evidence>
<feature type="compositionally biased region" description="Low complexity" evidence="2">
    <location>
        <begin position="374"/>
        <end position="388"/>
    </location>
</feature>
<dbReference type="InterPro" id="IPR039301">
    <property type="entry name" value="Sip5/DA2"/>
</dbReference>
<evidence type="ECO:0000313" key="4">
    <source>
        <dbReference type="Proteomes" id="UP000672032"/>
    </source>
</evidence>
<feature type="compositionally biased region" description="Polar residues" evidence="2">
    <location>
        <begin position="624"/>
        <end position="633"/>
    </location>
</feature>
<feature type="compositionally biased region" description="Low complexity" evidence="2">
    <location>
        <begin position="172"/>
        <end position="184"/>
    </location>
</feature>
<evidence type="ECO:0008006" key="5">
    <source>
        <dbReference type="Google" id="ProtNLM"/>
    </source>
</evidence>
<feature type="region of interest" description="Disordered" evidence="2">
    <location>
        <begin position="156"/>
        <end position="185"/>
    </location>
</feature>
<name>A0A8A3PJF7_9HELO</name>
<feature type="compositionally biased region" description="Polar residues" evidence="2">
    <location>
        <begin position="203"/>
        <end position="221"/>
    </location>
</feature>
<dbReference type="GO" id="GO:0005737">
    <property type="term" value="C:cytoplasm"/>
    <property type="evidence" value="ECO:0007669"/>
    <property type="project" value="TreeGrafter"/>
</dbReference>
<protein>
    <recommendedName>
        <fullName evidence="5">Protein sip5</fullName>
    </recommendedName>
</protein>
<gene>
    <name evidence="3" type="ORF">DSL72_008298</name>
</gene>
<feature type="region of interest" description="Disordered" evidence="2">
    <location>
        <begin position="203"/>
        <end position="248"/>
    </location>
</feature>
<feature type="region of interest" description="Disordered" evidence="2">
    <location>
        <begin position="539"/>
        <end position="701"/>
    </location>
</feature>
<feature type="compositionally biased region" description="Polar residues" evidence="2">
    <location>
        <begin position="840"/>
        <end position="854"/>
    </location>
</feature>
<feature type="compositionally biased region" description="Polar residues" evidence="2">
    <location>
        <begin position="672"/>
        <end position="699"/>
    </location>
</feature>
<feature type="region of interest" description="Disordered" evidence="2">
    <location>
        <begin position="304"/>
        <end position="329"/>
    </location>
</feature>
<dbReference type="Proteomes" id="UP000672032">
    <property type="component" value="Chromosome 5"/>
</dbReference>
<organism evidence="3 4">
    <name type="scientific">Monilinia vaccinii-corymbosi</name>
    <dbReference type="NCBI Taxonomy" id="61207"/>
    <lineage>
        <taxon>Eukaryota</taxon>
        <taxon>Fungi</taxon>
        <taxon>Dikarya</taxon>
        <taxon>Ascomycota</taxon>
        <taxon>Pezizomycotina</taxon>
        <taxon>Leotiomycetes</taxon>
        <taxon>Helotiales</taxon>
        <taxon>Sclerotiniaceae</taxon>
        <taxon>Monilinia</taxon>
    </lineage>
</organism>
<evidence type="ECO:0000313" key="3">
    <source>
        <dbReference type="EMBL" id="QSZ35428.1"/>
    </source>
</evidence>
<feature type="compositionally biased region" description="Polar residues" evidence="2">
    <location>
        <begin position="1"/>
        <end position="12"/>
    </location>
</feature>
<dbReference type="PANTHER" id="PTHR31315:SF1">
    <property type="entry name" value="PROTEIN SIP5"/>
    <property type="match status" value="1"/>
</dbReference>
<keyword evidence="4" id="KW-1185">Reference proteome</keyword>
<reference evidence="3" key="1">
    <citation type="submission" date="2020-10" db="EMBL/GenBank/DDBJ databases">
        <title>Genome Sequence of Monilinia vaccinii-corymbosi Sheds Light on Mummy Berry Disease Infection of Blueberry and Mating Type.</title>
        <authorList>
            <person name="Yow A.G."/>
            <person name="Zhang Y."/>
            <person name="Bansal K."/>
            <person name="Eacker S.M."/>
            <person name="Sullivan S."/>
            <person name="Liachko I."/>
            <person name="Cubeta M.A."/>
            <person name="Rollins J.A."/>
            <person name="Ashrafi H."/>
        </authorList>
    </citation>
    <scope>NUCLEOTIDE SEQUENCE</scope>
    <source>
        <strain evidence="3">RL-1</strain>
    </source>
</reference>
<proteinExistence type="inferred from homology"/>
<feature type="region of interest" description="Disordered" evidence="2">
    <location>
        <begin position="827"/>
        <end position="854"/>
    </location>
</feature>
<dbReference type="EMBL" id="CP063409">
    <property type="protein sequence ID" value="QSZ35428.1"/>
    <property type="molecule type" value="Genomic_DNA"/>
</dbReference>
<evidence type="ECO:0000256" key="2">
    <source>
        <dbReference type="SAM" id="MobiDB-lite"/>
    </source>
</evidence>
<dbReference type="PANTHER" id="PTHR31315">
    <property type="entry name" value="PROTEIN SIP5"/>
    <property type="match status" value="1"/>
</dbReference>
<dbReference type="OrthoDB" id="21471at2759"/>
<feature type="compositionally biased region" description="Basic and acidic residues" evidence="2">
    <location>
        <begin position="497"/>
        <end position="515"/>
    </location>
</feature>
<feature type="region of interest" description="Disordered" evidence="2">
    <location>
        <begin position="1"/>
        <end position="77"/>
    </location>
</feature>
<feature type="compositionally biased region" description="Polar residues" evidence="2">
    <location>
        <begin position="467"/>
        <end position="496"/>
    </location>
</feature>